<dbReference type="SUPFAM" id="SSF56752">
    <property type="entry name" value="D-aminoacid aminotransferase-like PLP-dependent enzymes"/>
    <property type="match status" value="1"/>
</dbReference>
<comment type="catalytic activity">
    <reaction evidence="8 10">
        <text>L-isoleucine + 2-oxoglutarate = (S)-3-methyl-2-oxopentanoate + L-glutamate</text>
        <dbReference type="Rhea" id="RHEA:24801"/>
        <dbReference type="ChEBI" id="CHEBI:16810"/>
        <dbReference type="ChEBI" id="CHEBI:29985"/>
        <dbReference type="ChEBI" id="CHEBI:35146"/>
        <dbReference type="ChEBI" id="CHEBI:58045"/>
        <dbReference type="EC" id="2.6.1.42"/>
    </reaction>
</comment>
<keyword evidence="10" id="KW-0028">Amino-acid biosynthesis</keyword>
<dbReference type="PANTHER" id="PTHR42743">
    <property type="entry name" value="AMINO-ACID AMINOTRANSFERASE"/>
    <property type="match status" value="1"/>
</dbReference>
<gene>
    <name evidence="10" type="primary">ilvE</name>
    <name evidence="11" type="ORF">SSPO_000380</name>
</gene>
<reference evidence="11 12" key="1">
    <citation type="journal article" date="2020" name="Int. J. Syst. Evol. Microbiol.">
        <title>Reclassification of Streptomyces castelarensis and Streptomyces sporoclivatus as later heterotypic synonyms of Streptomyces antimycoticus.</title>
        <authorList>
            <person name="Komaki H."/>
            <person name="Tamura T."/>
        </authorList>
    </citation>
    <scope>NUCLEOTIDE SEQUENCE [LARGE SCALE GENOMIC DNA]</scope>
    <source>
        <strain evidence="11 12">NBRC 100767</strain>
    </source>
</reference>
<dbReference type="UniPathway" id="UPA00048">
    <property type="reaction ID" value="UER00073"/>
</dbReference>
<dbReference type="InterPro" id="IPR050571">
    <property type="entry name" value="Class-IV_PLP-Dep_Aminotrnsfr"/>
</dbReference>
<keyword evidence="10" id="KW-0100">Branched-chain amino acid biosynthesis</keyword>
<evidence type="ECO:0000313" key="11">
    <source>
        <dbReference type="EMBL" id="BBJ37320.1"/>
    </source>
</evidence>
<dbReference type="UniPathway" id="UPA00049">
    <property type="reaction ID" value="UER00062"/>
</dbReference>
<comment type="pathway">
    <text evidence="1 10">Amino-acid biosynthesis; L-isoleucine biosynthesis; L-isoleucine from 2-oxobutanoate: step 4/4.</text>
</comment>
<name>A0A499UCF9_9ACTN</name>
<accession>A0A499UCF9</accession>
<keyword evidence="10" id="KW-0663">Pyridoxal phosphate</keyword>
<dbReference type="Gene3D" id="3.20.10.10">
    <property type="entry name" value="D-amino Acid Aminotransferase, subunit A, domain 2"/>
    <property type="match status" value="1"/>
</dbReference>
<protein>
    <recommendedName>
        <fullName evidence="10">Branched-chain-amino-acid aminotransferase</fullName>
        <shortName evidence="10">BCAT</shortName>
        <ecNumber evidence="10">2.6.1.42</ecNumber>
    </recommendedName>
</protein>
<evidence type="ECO:0000256" key="9">
    <source>
        <dbReference type="ARBA" id="ARBA00049229"/>
    </source>
</evidence>
<dbReference type="Proteomes" id="UP000463951">
    <property type="component" value="Chromosome"/>
</dbReference>
<dbReference type="NCBIfam" id="TIGR01122">
    <property type="entry name" value="ilvE_I"/>
    <property type="match status" value="1"/>
</dbReference>
<evidence type="ECO:0000256" key="7">
    <source>
        <dbReference type="ARBA" id="ARBA00048212"/>
    </source>
</evidence>
<dbReference type="GO" id="GO:0009098">
    <property type="term" value="P:L-leucine biosynthetic process"/>
    <property type="evidence" value="ECO:0007669"/>
    <property type="project" value="UniProtKB-UniPathway"/>
</dbReference>
<evidence type="ECO:0000256" key="5">
    <source>
        <dbReference type="ARBA" id="ARBA00022576"/>
    </source>
</evidence>
<comment type="function">
    <text evidence="10">Acts on leucine, isoleucine and valine.</text>
</comment>
<dbReference type="UniPathway" id="UPA00047">
    <property type="reaction ID" value="UER00058"/>
</dbReference>
<comment type="catalytic activity">
    <reaction evidence="7 10">
        <text>L-valine + 2-oxoglutarate = 3-methyl-2-oxobutanoate + L-glutamate</text>
        <dbReference type="Rhea" id="RHEA:24813"/>
        <dbReference type="ChEBI" id="CHEBI:11851"/>
        <dbReference type="ChEBI" id="CHEBI:16810"/>
        <dbReference type="ChEBI" id="CHEBI:29985"/>
        <dbReference type="ChEBI" id="CHEBI:57762"/>
        <dbReference type="EC" id="2.6.1.42"/>
    </reaction>
</comment>
<dbReference type="InterPro" id="IPR043131">
    <property type="entry name" value="BCAT-like_N"/>
</dbReference>
<evidence type="ECO:0000313" key="12">
    <source>
        <dbReference type="Proteomes" id="UP000463951"/>
    </source>
</evidence>
<comment type="pathway">
    <text evidence="2 10">Amino-acid biosynthesis; L-valine biosynthesis; L-valine from pyruvate: step 4/4.</text>
</comment>
<dbReference type="EMBL" id="AP019620">
    <property type="protein sequence ID" value="BBJ37320.1"/>
    <property type="molecule type" value="Genomic_DNA"/>
</dbReference>
<keyword evidence="6 10" id="KW-0808">Transferase</keyword>
<dbReference type="GO" id="GO:0009097">
    <property type="term" value="P:isoleucine biosynthetic process"/>
    <property type="evidence" value="ECO:0007669"/>
    <property type="project" value="UniProtKB-UniPathway"/>
</dbReference>
<evidence type="ECO:0000256" key="6">
    <source>
        <dbReference type="ARBA" id="ARBA00022679"/>
    </source>
</evidence>
<proteinExistence type="inferred from homology"/>
<evidence type="ECO:0000256" key="2">
    <source>
        <dbReference type="ARBA" id="ARBA00004931"/>
    </source>
</evidence>
<comment type="pathway">
    <text evidence="3 10">Amino-acid biosynthesis; L-leucine biosynthesis; L-leucine from 3-methyl-2-oxobutanoate: step 4/4.</text>
</comment>
<evidence type="ECO:0000256" key="10">
    <source>
        <dbReference type="RuleBase" id="RU364094"/>
    </source>
</evidence>
<comment type="similarity">
    <text evidence="4 10">Belongs to the class-IV pyridoxal-phosphate-dependent aminotransferase family.</text>
</comment>
<evidence type="ECO:0000256" key="1">
    <source>
        <dbReference type="ARBA" id="ARBA00004824"/>
    </source>
</evidence>
<dbReference type="PANTHER" id="PTHR42743:SF11">
    <property type="entry name" value="AMINODEOXYCHORISMATE LYASE"/>
    <property type="match status" value="1"/>
</dbReference>
<sequence>MHTTTGLQDSGGALGALAAPVERTAPWLWRSGRLVPWEQATVHVNAVGHASVAAVFEGIKAYRSADGHRLLLFRLDDHLRRLYASARVCRTTIPFTADELRDAVIDTLRANAYREDTYIRPWAFPRGVIREQMVPAGVECEVVIDTWPFTSHLFTRRACSAVVSSWTRVDDATMPPRVKAFSNYHNGRLALLEARTGGYDWPVLLNARHQVSEGPGACIALVREGVVITPSLTSGVLESVTRSSALTLLRERGVPVEEREVDRTELYLADEIFFLGTGWEVLPVGRIDGLPVGDGGTGPVAQLLERAYDDSVRGRDERHPEWLKEVPC</sequence>
<dbReference type="EC" id="2.6.1.42" evidence="10"/>
<dbReference type="AlphaFoldDB" id="A0A499UCF9"/>
<dbReference type="GO" id="GO:0004084">
    <property type="term" value="F:branched-chain-amino-acid transaminase activity"/>
    <property type="evidence" value="ECO:0007669"/>
    <property type="project" value="UniProtKB-EC"/>
</dbReference>
<evidence type="ECO:0000256" key="8">
    <source>
        <dbReference type="ARBA" id="ARBA00048798"/>
    </source>
</evidence>
<organism evidence="11 12">
    <name type="scientific">Streptomyces antimycoticus</name>
    <dbReference type="NCBI Taxonomy" id="68175"/>
    <lineage>
        <taxon>Bacteria</taxon>
        <taxon>Bacillati</taxon>
        <taxon>Actinomycetota</taxon>
        <taxon>Actinomycetes</taxon>
        <taxon>Kitasatosporales</taxon>
        <taxon>Streptomycetaceae</taxon>
        <taxon>Streptomyces</taxon>
        <taxon>Streptomyces violaceusniger group</taxon>
    </lineage>
</organism>
<evidence type="ECO:0000256" key="3">
    <source>
        <dbReference type="ARBA" id="ARBA00005072"/>
    </source>
</evidence>
<dbReference type="InterPro" id="IPR043132">
    <property type="entry name" value="BCAT-like_C"/>
</dbReference>
<comment type="cofactor">
    <cofactor evidence="10">
        <name>pyridoxal 5'-phosphate</name>
        <dbReference type="ChEBI" id="CHEBI:597326"/>
    </cofactor>
</comment>
<dbReference type="InterPro" id="IPR005785">
    <property type="entry name" value="B_amino_transI"/>
</dbReference>
<keyword evidence="5 10" id="KW-0032">Aminotransferase</keyword>
<comment type="catalytic activity">
    <reaction evidence="9 10">
        <text>L-leucine + 2-oxoglutarate = 4-methyl-2-oxopentanoate + L-glutamate</text>
        <dbReference type="Rhea" id="RHEA:18321"/>
        <dbReference type="ChEBI" id="CHEBI:16810"/>
        <dbReference type="ChEBI" id="CHEBI:17865"/>
        <dbReference type="ChEBI" id="CHEBI:29985"/>
        <dbReference type="ChEBI" id="CHEBI:57427"/>
        <dbReference type="EC" id="2.6.1.42"/>
    </reaction>
</comment>
<dbReference type="Gene3D" id="3.30.470.10">
    <property type="match status" value="1"/>
</dbReference>
<dbReference type="InterPro" id="IPR001544">
    <property type="entry name" value="Aminotrans_IV"/>
</dbReference>
<dbReference type="GO" id="GO:0009099">
    <property type="term" value="P:L-valine biosynthetic process"/>
    <property type="evidence" value="ECO:0007669"/>
    <property type="project" value="UniProtKB-UniPathway"/>
</dbReference>
<dbReference type="InterPro" id="IPR036038">
    <property type="entry name" value="Aminotransferase-like"/>
</dbReference>
<evidence type="ECO:0000256" key="4">
    <source>
        <dbReference type="ARBA" id="ARBA00009320"/>
    </source>
</evidence>
<dbReference type="Pfam" id="PF01063">
    <property type="entry name" value="Aminotran_4"/>
    <property type="match status" value="1"/>
</dbReference>